<comment type="catalytic activity">
    <reaction evidence="5">
        <text>dTDP-beta-L-rhamnose + NADP(+) = dTDP-4-dehydro-beta-L-rhamnose + NADPH + H(+)</text>
        <dbReference type="Rhea" id="RHEA:21796"/>
        <dbReference type="ChEBI" id="CHEBI:15378"/>
        <dbReference type="ChEBI" id="CHEBI:57510"/>
        <dbReference type="ChEBI" id="CHEBI:57783"/>
        <dbReference type="ChEBI" id="CHEBI:58349"/>
        <dbReference type="ChEBI" id="CHEBI:62830"/>
        <dbReference type="EC" id="1.1.1.133"/>
    </reaction>
</comment>
<accession>A0A1Z8AKX2</accession>
<comment type="caution">
    <text evidence="8">The sequence shown here is derived from an EMBL/GenBank/DDBJ whole genome shotgun (WGS) entry which is preliminary data.</text>
</comment>
<dbReference type="NCBIfam" id="TIGR01214">
    <property type="entry name" value="rmlD"/>
    <property type="match status" value="1"/>
</dbReference>
<evidence type="ECO:0000256" key="2">
    <source>
        <dbReference type="ARBA" id="ARBA00010944"/>
    </source>
</evidence>
<evidence type="ECO:0000256" key="4">
    <source>
        <dbReference type="ARBA" id="ARBA00017099"/>
    </source>
</evidence>
<dbReference type="Gene3D" id="3.40.50.720">
    <property type="entry name" value="NAD(P)-binding Rossmann-like Domain"/>
    <property type="match status" value="1"/>
</dbReference>
<evidence type="ECO:0000313" key="8">
    <source>
        <dbReference type="EMBL" id="OUS10997.1"/>
    </source>
</evidence>
<dbReference type="AlphaFoldDB" id="A0A1Z8AKX2"/>
<dbReference type="Pfam" id="PF04321">
    <property type="entry name" value="RmlD_sub_bind"/>
    <property type="match status" value="1"/>
</dbReference>
<evidence type="ECO:0000256" key="5">
    <source>
        <dbReference type="ARBA" id="ARBA00048200"/>
    </source>
</evidence>
<dbReference type="GO" id="GO:0019305">
    <property type="term" value="P:dTDP-rhamnose biosynthetic process"/>
    <property type="evidence" value="ECO:0007669"/>
    <property type="project" value="UniProtKB-UniPathway"/>
</dbReference>
<name>A0A1Z8AKX2_9FLAO</name>
<comment type="similarity">
    <text evidence="2 6">Belongs to the dTDP-4-dehydrorhamnose reductase family.</text>
</comment>
<dbReference type="UniPathway" id="UPA00124"/>
<feature type="domain" description="RmlD-like substrate binding" evidence="7">
    <location>
        <begin position="3"/>
        <end position="277"/>
    </location>
</feature>
<evidence type="ECO:0000259" key="7">
    <source>
        <dbReference type="Pfam" id="PF04321"/>
    </source>
</evidence>
<dbReference type="InterPro" id="IPR029903">
    <property type="entry name" value="RmlD-like-bd"/>
</dbReference>
<comment type="function">
    <text evidence="6">Catalyzes the reduction of dTDP-6-deoxy-L-lyxo-4-hexulose to yield dTDP-L-rhamnose.</text>
</comment>
<dbReference type="RefSeq" id="WP_303687724.1">
    <property type="nucleotide sequence ID" value="NZ_CAJXYO010000034.1"/>
</dbReference>
<dbReference type="SUPFAM" id="SSF51735">
    <property type="entry name" value="NAD(P)-binding Rossmann-fold domains"/>
    <property type="match status" value="1"/>
</dbReference>
<protein>
    <recommendedName>
        <fullName evidence="4 6">dTDP-4-dehydrorhamnose reductase</fullName>
        <ecNumber evidence="3 6">1.1.1.133</ecNumber>
    </recommendedName>
</protein>
<dbReference type="PANTHER" id="PTHR10491">
    <property type="entry name" value="DTDP-4-DEHYDRORHAMNOSE REDUCTASE"/>
    <property type="match status" value="1"/>
</dbReference>
<keyword evidence="6" id="KW-0521">NADP</keyword>
<evidence type="ECO:0000256" key="1">
    <source>
        <dbReference type="ARBA" id="ARBA00004781"/>
    </source>
</evidence>
<dbReference type="GO" id="GO:0008831">
    <property type="term" value="F:dTDP-4-dehydrorhamnose reductase activity"/>
    <property type="evidence" value="ECO:0007669"/>
    <property type="project" value="UniProtKB-EC"/>
</dbReference>
<evidence type="ECO:0000313" key="9">
    <source>
        <dbReference type="Proteomes" id="UP000196102"/>
    </source>
</evidence>
<evidence type="ECO:0000256" key="6">
    <source>
        <dbReference type="RuleBase" id="RU364082"/>
    </source>
</evidence>
<dbReference type="Gene3D" id="3.90.25.10">
    <property type="entry name" value="UDP-galactose 4-epimerase, domain 1"/>
    <property type="match status" value="1"/>
</dbReference>
<dbReference type="Proteomes" id="UP000196102">
    <property type="component" value="Unassembled WGS sequence"/>
</dbReference>
<gene>
    <name evidence="8" type="ORF">A9Q93_12180</name>
</gene>
<sequence>MKKILITGATGMLGTAITAALKDYNLFLFSSKELDITCSFQLYQKVKNIQPDYIINCAAYTAVDLAETEKEKAFKINALAVQKMAQIANQYDATLIHFSTDYVFNGETTAPYKSNQETDPINVYGASKLAGEKAITQIDGKHYIFRISWLYAPHGKNFFRWVAETDMKELNIVDSQTGSPTSAIDVATFIKQVIENDTATYGVYHFTNQGEMTWYAFAKAINQKLGLSKTIQAVAEFKTAAKRPSYSVMDGQKTEQVFNYVIPSISDGLDRVVARYKS</sequence>
<comment type="pathway">
    <text evidence="1 6">Carbohydrate biosynthesis; dTDP-L-rhamnose biosynthesis.</text>
</comment>
<keyword evidence="6" id="KW-0560">Oxidoreductase</keyword>
<dbReference type="EMBL" id="MAAX01000186">
    <property type="protein sequence ID" value="OUS10997.1"/>
    <property type="molecule type" value="Genomic_DNA"/>
</dbReference>
<proteinExistence type="inferred from homology"/>
<reference evidence="9" key="1">
    <citation type="journal article" date="2017" name="Proc. Natl. Acad. Sci. U.S.A.">
        <title>Simulation of Deepwater Horizon oil plume reveals substrate specialization within a complex community of hydrocarbon-degraders.</title>
        <authorList>
            <person name="Hu P."/>
            <person name="Dubinsky E.A."/>
            <person name="Probst A.J."/>
            <person name="Wang J."/>
            <person name="Sieber C.M.K."/>
            <person name="Tom L.M."/>
            <person name="Gardinali P."/>
            <person name="Banfield J.F."/>
            <person name="Atlas R.M."/>
            <person name="Andersen G.L."/>
        </authorList>
    </citation>
    <scope>NUCLEOTIDE SEQUENCE [LARGE SCALE GENOMIC DNA]</scope>
</reference>
<dbReference type="PANTHER" id="PTHR10491:SF4">
    <property type="entry name" value="METHIONINE ADENOSYLTRANSFERASE 2 SUBUNIT BETA"/>
    <property type="match status" value="1"/>
</dbReference>
<dbReference type="CDD" id="cd05254">
    <property type="entry name" value="dTDP_HR_like_SDR_e"/>
    <property type="match status" value="1"/>
</dbReference>
<dbReference type="InterPro" id="IPR005913">
    <property type="entry name" value="dTDP_dehydrorham_reduct"/>
</dbReference>
<organism evidence="8 9">
    <name type="scientific">Nonlabens dokdonensis</name>
    <dbReference type="NCBI Taxonomy" id="328515"/>
    <lineage>
        <taxon>Bacteria</taxon>
        <taxon>Pseudomonadati</taxon>
        <taxon>Bacteroidota</taxon>
        <taxon>Flavobacteriia</taxon>
        <taxon>Flavobacteriales</taxon>
        <taxon>Flavobacteriaceae</taxon>
        <taxon>Nonlabens</taxon>
    </lineage>
</organism>
<dbReference type="InterPro" id="IPR036291">
    <property type="entry name" value="NAD(P)-bd_dom_sf"/>
</dbReference>
<dbReference type="EC" id="1.1.1.133" evidence="3 6"/>
<evidence type="ECO:0000256" key="3">
    <source>
        <dbReference type="ARBA" id="ARBA00012929"/>
    </source>
</evidence>